<organism evidence="2 3">
    <name type="scientific">Pontibacter ramchanderi</name>
    <dbReference type="NCBI Taxonomy" id="1179743"/>
    <lineage>
        <taxon>Bacteria</taxon>
        <taxon>Pseudomonadati</taxon>
        <taxon>Bacteroidota</taxon>
        <taxon>Cytophagia</taxon>
        <taxon>Cytophagales</taxon>
        <taxon>Hymenobacteraceae</taxon>
        <taxon>Pontibacter</taxon>
    </lineage>
</organism>
<name>A0A2N3U7L2_9BACT</name>
<keyword evidence="3" id="KW-1185">Reference proteome</keyword>
<comment type="caution">
    <text evidence="2">The sequence shown here is derived from an EMBL/GenBank/DDBJ whole genome shotgun (WGS) entry which is preliminary data.</text>
</comment>
<dbReference type="PANTHER" id="PTHR22916">
    <property type="entry name" value="GLYCOSYLTRANSFERASE"/>
    <property type="match status" value="1"/>
</dbReference>
<dbReference type="Proteomes" id="UP000233782">
    <property type="component" value="Unassembled WGS sequence"/>
</dbReference>
<dbReference type="Pfam" id="PF00535">
    <property type="entry name" value="Glycos_transf_2"/>
    <property type="match status" value="1"/>
</dbReference>
<dbReference type="Gene3D" id="3.90.550.10">
    <property type="entry name" value="Spore Coat Polysaccharide Biosynthesis Protein SpsA, Chain A"/>
    <property type="match status" value="1"/>
</dbReference>
<dbReference type="CDD" id="cd06433">
    <property type="entry name" value="GT_2_WfgS_like"/>
    <property type="match status" value="1"/>
</dbReference>
<dbReference type="SUPFAM" id="SSF53448">
    <property type="entry name" value="Nucleotide-diphospho-sugar transferases"/>
    <property type="match status" value="1"/>
</dbReference>
<evidence type="ECO:0000259" key="1">
    <source>
        <dbReference type="Pfam" id="PF00535"/>
    </source>
</evidence>
<accession>A0A2N3U7L2</accession>
<gene>
    <name evidence="2" type="ORF">BD749_3623</name>
</gene>
<dbReference type="AlphaFoldDB" id="A0A2N3U7L2"/>
<dbReference type="GO" id="GO:0016758">
    <property type="term" value="F:hexosyltransferase activity"/>
    <property type="evidence" value="ECO:0007669"/>
    <property type="project" value="UniProtKB-ARBA"/>
</dbReference>
<dbReference type="OrthoDB" id="9788101at2"/>
<sequence length="255" mass="29781">MKISIITPTYNSAAYIKDTLDSIHQQTYRNFEHVVIDGLSTDNTLEIVKNYDIKKVISEKDSGQSNAINKGFGLIDGDIFAWQNGDDLYTPDAFQIVTDYFTANPEVDIVYGYYQMIDEQGDWLCDVQPIEWNSWLFIHGRFCPVQPTVFWRRRVSEAVGLLDESLYFCMDVDFYAKALKQGFTYGRIPQFLGKFRVHQESKTQNKSNRQKHYNEYKKVLSTHFAFSTLDSLIFDLFQQRARITSVVKQKLSFRF</sequence>
<keyword evidence="2" id="KW-0808">Transferase</keyword>
<reference evidence="2 3" key="1">
    <citation type="submission" date="2017-12" db="EMBL/GenBank/DDBJ databases">
        <title>Genomic Encyclopedia of Type Strains, Phase III (KMG-III): the genomes of soil and plant-associated and newly described type strains.</title>
        <authorList>
            <person name="Whitman W."/>
        </authorList>
    </citation>
    <scope>NUCLEOTIDE SEQUENCE [LARGE SCALE GENOMIC DNA]</scope>
    <source>
        <strain evidence="2 3">LP43</strain>
    </source>
</reference>
<dbReference type="EMBL" id="PJMU01000004">
    <property type="protein sequence ID" value="PKV62738.1"/>
    <property type="molecule type" value="Genomic_DNA"/>
</dbReference>
<protein>
    <submittedName>
        <fullName evidence="2">Glycosyltransferase involved in cell wall biosynthesis</fullName>
    </submittedName>
</protein>
<evidence type="ECO:0000313" key="2">
    <source>
        <dbReference type="EMBL" id="PKV62738.1"/>
    </source>
</evidence>
<dbReference type="PANTHER" id="PTHR22916:SF65">
    <property type="entry name" value="SLR1065 PROTEIN"/>
    <property type="match status" value="1"/>
</dbReference>
<dbReference type="InterPro" id="IPR001173">
    <property type="entry name" value="Glyco_trans_2-like"/>
</dbReference>
<dbReference type="RefSeq" id="WP_101447003.1">
    <property type="nucleotide sequence ID" value="NZ_PJMU01000004.1"/>
</dbReference>
<feature type="domain" description="Glycosyltransferase 2-like" evidence="1">
    <location>
        <begin position="4"/>
        <end position="122"/>
    </location>
</feature>
<proteinExistence type="predicted"/>
<evidence type="ECO:0000313" key="3">
    <source>
        <dbReference type="Proteomes" id="UP000233782"/>
    </source>
</evidence>
<dbReference type="InterPro" id="IPR029044">
    <property type="entry name" value="Nucleotide-diphossugar_trans"/>
</dbReference>